<gene>
    <name evidence="1" type="ORF">N5580_05910</name>
</gene>
<dbReference type="AlphaFoldDB" id="A0AAJ5QLE9"/>
<keyword evidence="2" id="KW-1185">Reference proteome</keyword>
<name>A0AAJ5QLE9_9GAMM</name>
<dbReference type="EMBL" id="CP104758">
    <property type="protein sequence ID" value="WBG92072.1"/>
    <property type="molecule type" value="Genomic_DNA"/>
</dbReference>
<proteinExistence type="predicted"/>
<accession>A0AAJ5QLE9</accession>
<evidence type="ECO:0000313" key="1">
    <source>
        <dbReference type="EMBL" id="WBG92072.1"/>
    </source>
</evidence>
<organism evidence="1 2">
    <name type="scientific">Pantoea piersonii</name>
    <dbReference type="NCBI Taxonomy" id="2364647"/>
    <lineage>
        <taxon>Bacteria</taxon>
        <taxon>Pseudomonadati</taxon>
        <taxon>Pseudomonadota</taxon>
        <taxon>Gammaproteobacteria</taxon>
        <taxon>Enterobacterales</taxon>
        <taxon>Erwiniaceae</taxon>
        <taxon>Pantoea</taxon>
    </lineage>
</organism>
<reference evidence="1 2" key="1">
    <citation type="journal article" date="2022" name="J Glob Antimicrob Resist">
        <title>First complete genome of a multidrug resistant strain of the novel human pathogen Kalamiella piersonii (GABEKP28) identified in human saliva.</title>
        <authorList>
            <person name="McDonagh F."/>
            <person name="Singh N.K."/>
            <person name="Venkateswaran K."/>
            <person name="Lonappan A.M."/>
            <person name="Hallahan B."/>
            <person name="Tuohy A."/>
            <person name="Burke L."/>
            <person name="Kovarova A."/>
            <person name="Miliotis G."/>
        </authorList>
    </citation>
    <scope>NUCLEOTIDE SEQUENCE [LARGE SCALE GENOMIC DNA]</scope>
    <source>
        <strain evidence="1 2">GABEKP28</strain>
    </source>
</reference>
<evidence type="ECO:0000313" key="2">
    <source>
        <dbReference type="Proteomes" id="UP001211544"/>
    </source>
</evidence>
<sequence length="140" mass="16315">MGQRKDYNLRASQYLNADAASCISAIRSDLNKVDNTNTQEQQEAPEKAREKLIPCPRRIDGTPLIEYAPGYLIHQDNFEDYVGGARRLPDEQREQVDAESIKGNWEWFVVKWRTAWTLENWDFKAWPCTLADDPRQVHHP</sequence>
<dbReference type="Proteomes" id="UP001211544">
    <property type="component" value="Chromosome"/>
</dbReference>
<dbReference type="RefSeq" id="WP_269950059.1">
    <property type="nucleotide sequence ID" value="NZ_CP104758.1"/>
</dbReference>
<protein>
    <submittedName>
        <fullName evidence="1">Uncharacterized protein</fullName>
    </submittedName>
</protein>
<dbReference type="KEGG" id="kpie:N5580_05910"/>